<organism evidence="1 2">
    <name type="scientific">Methanocaldococcus fervens (strain DSM 4213 / JCM 15782 / AG86)</name>
    <name type="common">Methanococcus fervens</name>
    <dbReference type="NCBI Taxonomy" id="573064"/>
    <lineage>
        <taxon>Archaea</taxon>
        <taxon>Methanobacteriati</taxon>
        <taxon>Methanobacteriota</taxon>
        <taxon>Methanomada group</taxon>
        <taxon>Methanococci</taxon>
        <taxon>Methanococcales</taxon>
        <taxon>Methanocaldococcaceae</taxon>
        <taxon>Methanocaldococcus</taxon>
    </lineage>
</organism>
<dbReference type="Proteomes" id="UP000001495">
    <property type="component" value="Plasmid pMEFER01"/>
</dbReference>
<gene>
    <name evidence="1" type="ORF">Mefer_1609</name>
</gene>
<dbReference type="KEGG" id="mfe:Mefer_1609"/>
<proteinExistence type="predicted"/>
<dbReference type="GeneID" id="43321643"/>
<name>C7P9Q5_METFA</name>
<dbReference type="AlphaFoldDB" id="C7P9Q5"/>
<protein>
    <submittedName>
        <fullName evidence="1">Uncharacterized protein</fullName>
    </submittedName>
</protein>
<accession>C7P9Q5</accession>
<sequence>MNAIDIKKELTRIDVICDELLELETTKRVKKIRDGLLKIKEIVKRVEDKEICECSE</sequence>
<keyword evidence="2" id="KW-1185">Reference proteome</keyword>
<dbReference type="HOGENOM" id="CLU_3003136_0_0_2"/>
<dbReference type="EMBL" id="CP001697">
    <property type="protein sequence ID" value="ACV25412.1"/>
    <property type="molecule type" value="Genomic_DNA"/>
</dbReference>
<keyword evidence="1" id="KW-0614">Plasmid</keyword>
<dbReference type="RefSeq" id="WP_012795056.1">
    <property type="nucleotide sequence ID" value="NC_013157.1"/>
</dbReference>
<evidence type="ECO:0000313" key="1">
    <source>
        <dbReference type="EMBL" id="ACV25412.1"/>
    </source>
</evidence>
<reference evidence="1" key="1">
    <citation type="submission" date="2009-08" db="EMBL/GenBank/DDBJ databases">
        <title>Complete sequence of plasmid of Methanocaldococcus fervens AG86.</title>
        <authorList>
            <consortium name="US DOE Joint Genome Institute"/>
            <person name="Lucas S."/>
            <person name="Copeland A."/>
            <person name="Lapidus A."/>
            <person name="Glavina del Rio T."/>
            <person name="Tice H."/>
            <person name="Bruce D."/>
            <person name="Goodwin L."/>
            <person name="Pitluck S."/>
            <person name="Chertkov O."/>
            <person name="Detter J.C."/>
            <person name="Han C."/>
            <person name="Tapia R."/>
            <person name="Larimer F."/>
            <person name="Land M."/>
            <person name="Hauser L."/>
            <person name="Kyrpides N."/>
            <person name="Ovchinnikova G."/>
            <person name="Lupa-Sieprawska M."/>
            <person name="Whitman W.B."/>
        </authorList>
    </citation>
    <scope>NUCLEOTIDE SEQUENCE [LARGE SCALE GENOMIC DNA]</scope>
    <source>
        <strain evidence="1">AG86</strain>
        <plasmid evidence="1">pMEFER01</plasmid>
    </source>
</reference>
<evidence type="ECO:0000313" key="2">
    <source>
        <dbReference type="Proteomes" id="UP000001495"/>
    </source>
</evidence>
<geneLocation type="plasmid" evidence="1 2">
    <name>pMEFER01</name>
</geneLocation>